<accession>A0A9Q2HEB4</accession>
<dbReference type="PANTHER" id="PTHR35276:SF1">
    <property type="entry name" value="TRNA (MNM(5)S(2)U34)-METHYLTRANSFERASE, CHLOROPLASTIC"/>
    <property type="match status" value="1"/>
</dbReference>
<dbReference type="Gene3D" id="3.40.50.150">
    <property type="entry name" value="Vaccinia Virus protein VP39"/>
    <property type="match status" value="1"/>
</dbReference>
<dbReference type="InterPro" id="IPR010719">
    <property type="entry name" value="MnmM_MeTrfase"/>
</dbReference>
<proteinExistence type="predicted"/>
<evidence type="ECO:0000313" key="1">
    <source>
        <dbReference type="EMBL" id="MBB5175223.1"/>
    </source>
</evidence>
<evidence type="ECO:0008006" key="3">
    <source>
        <dbReference type="Google" id="ProtNLM"/>
    </source>
</evidence>
<evidence type="ECO:0000313" key="2">
    <source>
        <dbReference type="Proteomes" id="UP000579136"/>
    </source>
</evidence>
<protein>
    <recommendedName>
        <fullName evidence="3">16S rRNA (Cytosine(1402)-N(4))-methyltransferase</fullName>
    </recommendedName>
</protein>
<dbReference type="PANTHER" id="PTHR35276">
    <property type="entry name" value="S-ADENOSYL-L-METHIONINE-DEPENDENT METHYLTRANSFERASES SUPERFAMILY PROTEIN"/>
    <property type="match status" value="1"/>
</dbReference>
<name>A0A9Q2HEB4_9STAP</name>
<dbReference type="AlphaFoldDB" id="A0A9Q2HEB4"/>
<comment type="caution">
    <text evidence="1">The sequence shown here is derived from an EMBL/GenBank/DDBJ whole genome shotgun (WGS) entry which is preliminary data.</text>
</comment>
<dbReference type="RefSeq" id="WP_183672657.1">
    <property type="nucleotide sequence ID" value="NZ_CBCRYX010000003.1"/>
</dbReference>
<organism evidence="1 2">
    <name type="scientific">Nosocomiicoccus ampullae</name>
    <dbReference type="NCBI Taxonomy" id="489910"/>
    <lineage>
        <taxon>Bacteria</taxon>
        <taxon>Bacillati</taxon>
        <taxon>Bacillota</taxon>
        <taxon>Bacilli</taxon>
        <taxon>Bacillales</taxon>
        <taxon>Staphylococcaceae</taxon>
        <taxon>Nosocomiicoccus</taxon>
    </lineage>
</organism>
<dbReference type="InterPro" id="IPR029063">
    <property type="entry name" value="SAM-dependent_MTases_sf"/>
</dbReference>
<sequence>MLNRVLDQSKQFALDILHSHSIAVDATSGNGNDTLFLLDNISKGKVYAFDIQQQAIESTKEKVSNHKHIENLALINDSHENVLKYVDRDIDVAMFNLGFLPNADKTITTLSHSTIVAINRILSKLSVGGRVIITIYHGHKNGKDEKRAVLEFAESLDQHFYNVLMYRFINQKNNAPFIIVIERRRLNR</sequence>
<reference evidence="1 2" key="1">
    <citation type="submission" date="2020-08" db="EMBL/GenBank/DDBJ databases">
        <title>Genomic Encyclopedia of Type Strains, Phase IV (KMG-IV): sequencing the most valuable type-strain genomes for metagenomic binning, comparative biology and taxonomic classification.</title>
        <authorList>
            <person name="Goeker M."/>
        </authorList>
    </citation>
    <scope>NUCLEOTIDE SEQUENCE [LARGE SCALE GENOMIC DNA]</scope>
    <source>
        <strain evidence="1 2">DSM 19163</strain>
    </source>
</reference>
<dbReference type="EMBL" id="JACHHF010000001">
    <property type="protein sequence ID" value="MBB5175223.1"/>
    <property type="molecule type" value="Genomic_DNA"/>
</dbReference>
<dbReference type="SUPFAM" id="SSF53335">
    <property type="entry name" value="S-adenosyl-L-methionine-dependent methyltransferases"/>
    <property type="match status" value="1"/>
</dbReference>
<gene>
    <name evidence="1" type="ORF">HNQ45_000081</name>
</gene>
<dbReference type="Proteomes" id="UP000579136">
    <property type="component" value="Unassembled WGS sequence"/>
</dbReference>
<keyword evidence="2" id="KW-1185">Reference proteome</keyword>
<dbReference type="Pfam" id="PF06962">
    <property type="entry name" value="rRNA_methylase"/>
    <property type="match status" value="1"/>
</dbReference>